<organism evidence="2 3">
    <name type="scientific">Pseudomonas putida</name>
    <name type="common">Arthrobacter siderocapsulatus</name>
    <dbReference type="NCBI Taxonomy" id="303"/>
    <lineage>
        <taxon>Bacteria</taxon>
        <taxon>Pseudomonadati</taxon>
        <taxon>Pseudomonadota</taxon>
        <taxon>Gammaproteobacteria</taxon>
        <taxon>Pseudomonadales</taxon>
        <taxon>Pseudomonadaceae</taxon>
        <taxon>Pseudomonas</taxon>
    </lineage>
</organism>
<name>A0A2Z4RBN6_PSEPU</name>
<feature type="chain" id="PRO_5016376912" evidence="1">
    <location>
        <begin position="25"/>
        <end position="140"/>
    </location>
</feature>
<evidence type="ECO:0000256" key="1">
    <source>
        <dbReference type="SAM" id="SignalP"/>
    </source>
</evidence>
<evidence type="ECO:0000313" key="3">
    <source>
        <dbReference type="Proteomes" id="UP000250299"/>
    </source>
</evidence>
<reference evidence="2 3" key="1">
    <citation type="submission" date="2018-05" db="EMBL/GenBank/DDBJ databases">
        <title>Whole genome sequence of Pseudomonas putida JBC17.</title>
        <authorList>
            <person name="Lee Y.H."/>
            <person name="David K."/>
        </authorList>
    </citation>
    <scope>NUCLEOTIDE SEQUENCE [LARGE SCALE GENOMIC DNA]</scope>
    <source>
        <strain evidence="2 3">JBC17</strain>
    </source>
</reference>
<accession>A0A2Z4RBN6</accession>
<gene>
    <name evidence="2" type="ORF">DKY63_00095</name>
</gene>
<evidence type="ECO:0000313" key="2">
    <source>
        <dbReference type="EMBL" id="AWY38387.1"/>
    </source>
</evidence>
<proteinExistence type="predicted"/>
<dbReference type="EMBL" id="CP029693">
    <property type="protein sequence ID" value="AWY38387.1"/>
    <property type="molecule type" value="Genomic_DNA"/>
</dbReference>
<sequence>MKFLDPRMVLFGLFAFAAVGSASATQMKVSTAAFSPDAATEIAAVQAPAKTVGNPWPTLASTLDKQPGPLLAHDDGYWRDGRWHDRRDDWRRDDWRREQWRQEQWRREQARREAERRHYWDRHDDRARAHRYDDHRYYRR</sequence>
<dbReference type="RefSeq" id="WP_110962208.1">
    <property type="nucleotide sequence ID" value="NZ_CP029693.1"/>
</dbReference>
<dbReference type="Proteomes" id="UP000250299">
    <property type="component" value="Chromosome"/>
</dbReference>
<protein>
    <submittedName>
        <fullName evidence="2">Uncharacterized protein</fullName>
    </submittedName>
</protein>
<feature type="signal peptide" evidence="1">
    <location>
        <begin position="1"/>
        <end position="24"/>
    </location>
</feature>
<dbReference type="OrthoDB" id="7033629at2"/>
<dbReference type="AlphaFoldDB" id="A0A2Z4RBN6"/>
<keyword evidence="1" id="KW-0732">Signal</keyword>